<gene>
    <name evidence="3" type="ORF">SAMN05518846_11189</name>
</gene>
<feature type="chain" id="PRO_5011566923" evidence="2">
    <location>
        <begin position="29"/>
        <end position="136"/>
    </location>
</feature>
<dbReference type="AlphaFoldDB" id="A0A1I3YE87"/>
<evidence type="ECO:0000256" key="1">
    <source>
        <dbReference type="SAM" id="MobiDB-lite"/>
    </source>
</evidence>
<dbReference type="Proteomes" id="UP000198915">
    <property type="component" value="Unassembled WGS sequence"/>
</dbReference>
<dbReference type="RefSeq" id="WP_092271691.1">
    <property type="nucleotide sequence ID" value="NZ_CP176856.1"/>
</dbReference>
<dbReference type="EMBL" id="FORT01000011">
    <property type="protein sequence ID" value="SFK30122.1"/>
    <property type="molecule type" value="Genomic_DNA"/>
</dbReference>
<evidence type="ECO:0000256" key="2">
    <source>
        <dbReference type="SAM" id="SignalP"/>
    </source>
</evidence>
<organism evidence="3 4">
    <name type="scientific">Brevibacillus centrosporus</name>
    <dbReference type="NCBI Taxonomy" id="54910"/>
    <lineage>
        <taxon>Bacteria</taxon>
        <taxon>Bacillati</taxon>
        <taxon>Bacillota</taxon>
        <taxon>Bacilli</taxon>
        <taxon>Bacillales</taxon>
        <taxon>Paenibacillaceae</taxon>
        <taxon>Brevibacillus</taxon>
    </lineage>
</organism>
<name>A0A1I3YE87_9BACL</name>
<feature type="signal peptide" evidence="2">
    <location>
        <begin position="1"/>
        <end position="28"/>
    </location>
</feature>
<keyword evidence="4" id="KW-1185">Reference proteome</keyword>
<proteinExistence type="predicted"/>
<feature type="compositionally biased region" description="Basic and acidic residues" evidence="1">
    <location>
        <begin position="78"/>
        <end position="87"/>
    </location>
</feature>
<evidence type="ECO:0000313" key="4">
    <source>
        <dbReference type="Proteomes" id="UP000198915"/>
    </source>
</evidence>
<dbReference type="GeneID" id="301133584"/>
<evidence type="ECO:0000313" key="3">
    <source>
        <dbReference type="EMBL" id="SFK30122.1"/>
    </source>
</evidence>
<sequence length="136" mass="14811">MKKTLLKKLGIPVFVATALIAYATPAFAWSSVSAYATVTFTDYASYYYAKGTGKVSSSGSNTGSQALENYSVFTRDGEVIDSDESREGSSPVTLSFRSDREGDSITWDLSVYGYLYEDGEEIDSDEDYDGETHPGI</sequence>
<reference evidence="4" key="1">
    <citation type="submission" date="2016-10" db="EMBL/GenBank/DDBJ databases">
        <authorList>
            <person name="Varghese N."/>
            <person name="Submissions S."/>
        </authorList>
    </citation>
    <scope>NUCLEOTIDE SEQUENCE [LARGE SCALE GENOMIC DNA]</scope>
    <source>
        <strain evidence="4">OK042</strain>
    </source>
</reference>
<protein>
    <submittedName>
        <fullName evidence="3">Uncharacterized protein</fullName>
    </submittedName>
</protein>
<accession>A0A1I3YE87</accession>
<keyword evidence="2" id="KW-0732">Signal</keyword>
<feature type="region of interest" description="Disordered" evidence="1">
    <location>
        <begin position="78"/>
        <end position="97"/>
    </location>
</feature>